<accession>A0A0C9ZTL7</accession>
<dbReference type="InParanoid" id="A0A0C9ZTL7"/>
<reference evidence="2" key="2">
    <citation type="submission" date="2015-01" db="EMBL/GenBank/DDBJ databases">
        <title>Evolutionary Origins and Diversification of the Mycorrhizal Mutualists.</title>
        <authorList>
            <consortium name="DOE Joint Genome Institute"/>
            <consortium name="Mycorrhizal Genomics Consortium"/>
            <person name="Kohler A."/>
            <person name="Kuo A."/>
            <person name="Nagy L.G."/>
            <person name="Floudas D."/>
            <person name="Copeland A."/>
            <person name="Barry K.W."/>
            <person name="Cichocki N."/>
            <person name="Veneault-Fourrey C."/>
            <person name="LaButti K."/>
            <person name="Lindquist E.A."/>
            <person name="Lipzen A."/>
            <person name="Lundell T."/>
            <person name="Morin E."/>
            <person name="Murat C."/>
            <person name="Riley R."/>
            <person name="Ohm R."/>
            <person name="Sun H."/>
            <person name="Tunlid A."/>
            <person name="Henrissat B."/>
            <person name="Grigoriev I.V."/>
            <person name="Hibbett D.S."/>
            <person name="Martin F."/>
        </authorList>
    </citation>
    <scope>NUCLEOTIDE SEQUENCE [LARGE SCALE GENOMIC DNA]</scope>
    <source>
        <strain evidence="2">UH-Slu-Lm8-n1</strain>
    </source>
</reference>
<protein>
    <submittedName>
        <fullName evidence="1">Uncharacterized protein</fullName>
    </submittedName>
</protein>
<sequence>MPPPSERRTPIEYECGACGAYNVAAIRFTRHRNQCKAVRIRVHRAYQKNLQLLWRKKRAKAERLASVTGEGSSKGPLIHTVLEVLPRLTLTPPYPIQIILTRSAHGHRDLCSRSFDFDPLPEGLGLLEAEAEGFLVPEVAAPTEDVDPQAPTFFLRRFLINNKPRIERRKFIDVLQGSHEGGMYYYATFP</sequence>
<dbReference type="Proteomes" id="UP000054485">
    <property type="component" value="Unassembled WGS sequence"/>
</dbReference>
<proteinExistence type="predicted"/>
<organism evidence="1 2">
    <name type="scientific">Suillus luteus UH-Slu-Lm8-n1</name>
    <dbReference type="NCBI Taxonomy" id="930992"/>
    <lineage>
        <taxon>Eukaryota</taxon>
        <taxon>Fungi</taxon>
        <taxon>Dikarya</taxon>
        <taxon>Basidiomycota</taxon>
        <taxon>Agaricomycotina</taxon>
        <taxon>Agaricomycetes</taxon>
        <taxon>Agaricomycetidae</taxon>
        <taxon>Boletales</taxon>
        <taxon>Suillineae</taxon>
        <taxon>Suillaceae</taxon>
        <taxon>Suillus</taxon>
    </lineage>
</organism>
<name>A0A0C9ZTL7_9AGAM</name>
<keyword evidence="2" id="KW-1185">Reference proteome</keyword>
<dbReference type="OrthoDB" id="2692132at2759"/>
<reference evidence="1 2" key="1">
    <citation type="submission" date="2014-04" db="EMBL/GenBank/DDBJ databases">
        <authorList>
            <consortium name="DOE Joint Genome Institute"/>
            <person name="Kuo A."/>
            <person name="Ruytinx J."/>
            <person name="Rineau F."/>
            <person name="Colpaert J."/>
            <person name="Kohler A."/>
            <person name="Nagy L.G."/>
            <person name="Floudas D."/>
            <person name="Copeland A."/>
            <person name="Barry K.W."/>
            <person name="Cichocki N."/>
            <person name="Veneault-Fourrey C."/>
            <person name="LaButti K."/>
            <person name="Lindquist E.A."/>
            <person name="Lipzen A."/>
            <person name="Lundell T."/>
            <person name="Morin E."/>
            <person name="Murat C."/>
            <person name="Sun H."/>
            <person name="Tunlid A."/>
            <person name="Henrissat B."/>
            <person name="Grigoriev I.V."/>
            <person name="Hibbett D.S."/>
            <person name="Martin F."/>
            <person name="Nordberg H.P."/>
            <person name="Cantor M.N."/>
            <person name="Hua S.X."/>
        </authorList>
    </citation>
    <scope>NUCLEOTIDE SEQUENCE [LARGE SCALE GENOMIC DNA]</scope>
    <source>
        <strain evidence="1 2">UH-Slu-Lm8-n1</strain>
    </source>
</reference>
<evidence type="ECO:0000313" key="2">
    <source>
        <dbReference type="Proteomes" id="UP000054485"/>
    </source>
</evidence>
<dbReference type="EMBL" id="KN835274">
    <property type="protein sequence ID" value="KIK41270.1"/>
    <property type="molecule type" value="Genomic_DNA"/>
</dbReference>
<dbReference type="AlphaFoldDB" id="A0A0C9ZTL7"/>
<evidence type="ECO:0000313" key="1">
    <source>
        <dbReference type="EMBL" id="KIK41270.1"/>
    </source>
</evidence>
<gene>
    <name evidence="1" type="ORF">CY34DRAFT_13158</name>
</gene>
<dbReference type="HOGENOM" id="CLU_1428851_0_0_1"/>